<comment type="caution">
    <text evidence="1">The sequence shown here is derived from an EMBL/GenBank/DDBJ whole genome shotgun (WGS) entry which is preliminary data.</text>
</comment>
<proteinExistence type="predicted"/>
<evidence type="ECO:0000313" key="2">
    <source>
        <dbReference type="Proteomes" id="UP000257109"/>
    </source>
</evidence>
<gene>
    <name evidence="1" type="ORF">CR513_03896</name>
</gene>
<protein>
    <recommendedName>
        <fullName evidence="3">Integrase catalytic domain-containing protein</fullName>
    </recommendedName>
</protein>
<keyword evidence="2" id="KW-1185">Reference proteome</keyword>
<dbReference type="SUPFAM" id="SSF53098">
    <property type="entry name" value="Ribonuclease H-like"/>
    <property type="match status" value="1"/>
</dbReference>
<evidence type="ECO:0000313" key="1">
    <source>
        <dbReference type="EMBL" id="RDY11450.1"/>
    </source>
</evidence>
<dbReference type="InterPro" id="IPR036397">
    <property type="entry name" value="RNaseH_sf"/>
</dbReference>
<feature type="non-terminal residue" evidence="1">
    <location>
        <position position="1"/>
    </location>
</feature>
<reference evidence="1" key="1">
    <citation type="submission" date="2018-05" db="EMBL/GenBank/DDBJ databases">
        <title>Draft genome of Mucuna pruriens seed.</title>
        <authorList>
            <person name="Nnadi N.E."/>
            <person name="Vos R."/>
            <person name="Hasami M.H."/>
            <person name="Devisetty U.K."/>
            <person name="Aguiy J.C."/>
        </authorList>
    </citation>
    <scope>NUCLEOTIDE SEQUENCE [LARGE SCALE GENOMIC DNA]</scope>
    <source>
        <strain evidence="1">JCA_2017</strain>
    </source>
</reference>
<accession>A0A371I8R6</accession>
<dbReference type="PANTHER" id="PTHR33067">
    <property type="entry name" value="RNA-DIRECTED DNA POLYMERASE-RELATED"/>
    <property type="match status" value="1"/>
</dbReference>
<dbReference type="InterPro" id="IPR012337">
    <property type="entry name" value="RNaseH-like_sf"/>
</dbReference>
<dbReference type="OrthoDB" id="778454at2759"/>
<dbReference type="GO" id="GO:0003676">
    <property type="term" value="F:nucleic acid binding"/>
    <property type="evidence" value="ECO:0007669"/>
    <property type="project" value="InterPro"/>
</dbReference>
<dbReference type="CDD" id="cd00303">
    <property type="entry name" value="retropepsin_like"/>
    <property type="match status" value="1"/>
</dbReference>
<dbReference type="PANTHER" id="PTHR33067:SF15">
    <property type="entry name" value="RNA-DIRECTED DNA POLYMERASE"/>
    <property type="match status" value="1"/>
</dbReference>
<dbReference type="Gene3D" id="3.30.420.10">
    <property type="entry name" value="Ribonuclease H-like superfamily/Ribonuclease H"/>
    <property type="match status" value="1"/>
</dbReference>
<dbReference type="Proteomes" id="UP000257109">
    <property type="component" value="Unassembled WGS sequence"/>
</dbReference>
<sequence>MLDLGASINVMPTSIYKFLNFGDLEPTEMTIHLASRSVVQPLGVLEDVLVQVNELIFPVNFHVLDMEDETSGKGESQWPSTEGMKCPNSQFCFVKFLTNGVLILWGHSPSPMETLIFSLSLTMCRDGWRLKPSRITMLKFGVSEALISDQVTSTIEQCPPYSRNIRGYKLCIIIVHRVATTYHPKTNDQAEVFNREIKKFLQKMANPSQND</sequence>
<dbReference type="Gene3D" id="2.40.70.10">
    <property type="entry name" value="Acid Proteases"/>
    <property type="match status" value="1"/>
</dbReference>
<evidence type="ECO:0008006" key="3">
    <source>
        <dbReference type="Google" id="ProtNLM"/>
    </source>
</evidence>
<name>A0A371I8R6_MUCPR</name>
<dbReference type="EMBL" id="QJKJ01000637">
    <property type="protein sequence ID" value="RDY11450.1"/>
    <property type="molecule type" value="Genomic_DNA"/>
</dbReference>
<organism evidence="1 2">
    <name type="scientific">Mucuna pruriens</name>
    <name type="common">Velvet bean</name>
    <name type="synonym">Dolichos pruriens</name>
    <dbReference type="NCBI Taxonomy" id="157652"/>
    <lineage>
        <taxon>Eukaryota</taxon>
        <taxon>Viridiplantae</taxon>
        <taxon>Streptophyta</taxon>
        <taxon>Embryophyta</taxon>
        <taxon>Tracheophyta</taxon>
        <taxon>Spermatophyta</taxon>
        <taxon>Magnoliopsida</taxon>
        <taxon>eudicotyledons</taxon>
        <taxon>Gunneridae</taxon>
        <taxon>Pentapetalae</taxon>
        <taxon>rosids</taxon>
        <taxon>fabids</taxon>
        <taxon>Fabales</taxon>
        <taxon>Fabaceae</taxon>
        <taxon>Papilionoideae</taxon>
        <taxon>50 kb inversion clade</taxon>
        <taxon>NPAAA clade</taxon>
        <taxon>indigoferoid/millettioid clade</taxon>
        <taxon>Phaseoleae</taxon>
        <taxon>Mucuna</taxon>
    </lineage>
</organism>
<dbReference type="InterPro" id="IPR021109">
    <property type="entry name" value="Peptidase_aspartic_dom_sf"/>
</dbReference>
<dbReference type="AlphaFoldDB" id="A0A371I8R6"/>